<keyword evidence="3" id="KW-1185">Reference proteome</keyword>
<comment type="caution">
    <text evidence="2">The sequence shown here is derived from an EMBL/GenBank/DDBJ whole genome shotgun (WGS) entry which is preliminary data.</text>
</comment>
<evidence type="ECO:0000313" key="3">
    <source>
        <dbReference type="Proteomes" id="UP000035009"/>
    </source>
</evidence>
<dbReference type="InterPro" id="IPR011044">
    <property type="entry name" value="Quino_amine_DH_bsu"/>
</dbReference>
<evidence type="ECO:0000256" key="1">
    <source>
        <dbReference type="SAM" id="SignalP"/>
    </source>
</evidence>
<dbReference type="EMBL" id="BAOP01000021">
    <property type="protein sequence ID" value="GAC80778.1"/>
    <property type="molecule type" value="Genomic_DNA"/>
</dbReference>
<dbReference type="Proteomes" id="UP000035009">
    <property type="component" value="Unassembled WGS sequence"/>
</dbReference>
<dbReference type="STRING" id="410332.SAMN04488550_2659"/>
<dbReference type="eggNOG" id="COG3391">
    <property type="taxonomic scope" value="Bacteria"/>
</dbReference>
<feature type="signal peptide" evidence="1">
    <location>
        <begin position="1"/>
        <end position="26"/>
    </location>
</feature>
<feature type="chain" id="PRO_5004041336" description="Secreted protein" evidence="1">
    <location>
        <begin position="27"/>
        <end position="409"/>
    </location>
</feature>
<reference evidence="2 3" key="1">
    <citation type="submission" date="2013-02" db="EMBL/GenBank/DDBJ databases">
        <title>Whole genome shotgun sequence of Gordonia malaquae NBRC 108250.</title>
        <authorList>
            <person name="Yoshida I."/>
            <person name="Hosoyama A."/>
            <person name="Tsuchikane K."/>
            <person name="Ando Y."/>
            <person name="Baba S."/>
            <person name="Ohji S."/>
            <person name="Hamada M."/>
            <person name="Tamura T."/>
            <person name="Yamazoe A."/>
            <person name="Yamazaki S."/>
            <person name="Fujita N."/>
        </authorList>
    </citation>
    <scope>NUCLEOTIDE SEQUENCE [LARGE SCALE GENOMIC DNA]</scope>
    <source>
        <strain evidence="2 3">NBRC 108250</strain>
    </source>
</reference>
<name>M3VBS6_GORML</name>
<dbReference type="OrthoDB" id="3250815at2"/>
<dbReference type="InterPro" id="IPR015943">
    <property type="entry name" value="WD40/YVTN_repeat-like_dom_sf"/>
</dbReference>
<dbReference type="AlphaFoldDB" id="M3VBS6"/>
<dbReference type="NCBIfam" id="NF038015">
    <property type="entry name" value="AztD"/>
    <property type="match status" value="1"/>
</dbReference>
<dbReference type="InterPro" id="IPR047697">
    <property type="entry name" value="AztD-like"/>
</dbReference>
<keyword evidence="1" id="KW-0732">Signal</keyword>
<evidence type="ECO:0008006" key="4">
    <source>
        <dbReference type="Google" id="ProtNLM"/>
    </source>
</evidence>
<dbReference type="Gene3D" id="2.130.10.10">
    <property type="entry name" value="YVTN repeat-like/Quinoprotein amine dehydrogenase"/>
    <property type="match status" value="1"/>
</dbReference>
<organism evidence="2 3">
    <name type="scientific">Gordonia malaquae NBRC 108250</name>
    <dbReference type="NCBI Taxonomy" id="1223542"/>
    <lineage>
        <taxon>Bacteria</taxon>
        <taxon>Bacillati</taxon>
        <taxon>Actinomycetota</taxon>
        <taxon>Actinomycetes</taxon>
        <taxon>Mycobacteriales</taxon>
        <taxon>Gordoniaceae</taxon>
        <taxon>Gordonia</taxon>
    </lineage>
</organism>
<proteinExistence type="predicted"/>
<protein>
    <recommendedName>
        <fullName evidence="4">Secreted protein</fullName>
    </recommendedName>
</protein>
<dbReference type="PROSITE" id="PS51257">
    <property type="entry name" value="PROKAR_LIPOPROTEIN"/>
    <property type="match status" value="1"/>
</dbReference>
<accession>M3VBS6</accession>
<gene>
    <name evidence="2" type="ORF">GM1_021_00640</name>
</gene>
<dbReference type="RefSeq" id="WP_008380031.1">
    <property type="nucleotide sequence ID" value="NZ_BAOP01000021.1"/>
</dbReference>
<evidence type="ECO:0000313" key="2">
    <source>
        <dbReference type="EMBL" id="GAC80778.1"/>
    </source>
</evidence>
<sequence length="409" mass="43368">MQKSLSLRTSAVLVALAATLTACGSADDETSSSPSVTERARATPRVVVSYDGGLRVLDGKTLEHVADLQKDGFLRLNPAGDDRHVIVTTDAGFEVLDSGTWREEHGDHAHFKVSEPRFTGARFGGSEPGHAVAHDNRLTLFFDGTGEVKTIDRSALGDTTPDVADYRTPHAHHGVAVSRGDGSLVVTDGDQESRSGIRIVDAEQKESAASADCPGVHGEAAASGGVLTFGCQNGILVVRGNSITKVASPDAYGRIGNQAGSDESPIVLGDYKTRPSDQLADDEIERPRRFSLTDTRTGSLRIVDLPTSYSFRSLARGQDGQAMILGTDGAVYVFDPETGRQTARHQVIDPWTEPVEWQDPMPSLEVVGGTAYVSDPKARTLTALDIYSGKQTARAALDVAVIETAAVSG</sequence>
<dbReference type="SUPFAM" id="SSF50969">
    <property type="entry name" value="YVTN repeat-like/Quinoprotein amine dehydrogenase"/>
    <property type="match status" value="1"/>
</dbReference>